<dbReference type="PROSITE" id="PS51186">
    <property type="entry name" value="GNAT"/>
    <property type="match status" value="1"/>
</dbReference>
<dbReference type="Pfam" id="PF13673">
    <property type="entry name" value="Acetyltransf_10"/>
    <property type="match status" value="1"/>
</dbReference>
<evidence type="ECO:0000259" key="1">
    <source>
        <dbReference type="PROSITE" id="PS51186"/>
    </source>
</evidence>
<evidence type="ECO:0000313" key="4">
    <source>
        <dbReference type="Proteomes" id="UP000332933"/>
    </source>
</evidence>
<protein>
    <submittedName>
        <fullName evidence="3">Aste57867_2924 protein</fullName>
    </submittedName>
</protein>
<dbReference type="Gene3D" id="3.40.630.30">
    <property type="match status" value="1"/>
</dbReference>
<dbReference type="SUPFAM" id="SSF55729">
    <property type="entry name" value="Acyl-CoA N-acyltransferases (Nat)"/>
    <property type="match status" value="1"/>
</dbReference>
<evidence type="ECO:0000313" key="3">
    <source>
        <dbReference type="EMBL" id="VFT80107.1"/>
    </source>
</evidence>
<proteinExistence type="predicted"/>
<dbReference type="InterPro" id="IPR000182">
    <property type="entry name" value="GNAT_dom"/>
</dbReference>
<dbReference type="EMBL" id="VJMH01000435">
    <property type="protein sequence ID" value="KAF0716281.1"/>
    <property type="molecule type" value="Genomic_DNA"/>
</dbReference>
<reference evidence="2" key="2">
    <citation type="submission" date="2019-06" db="EMBL/GenBank/DDBJ databases">
        <title>Genomics analysis of Aphanomyces spp. identifies a new class of oomycete effector associated with host adaptation.</title>
        <authorList>
            <person name="Gaulin E."/>
        </authorList>
    </citation>
    <scope>NUCLEOTIDE SEQUENCE</scope>
    <source>
        <strain evidence="2">CBS 578.67</strain>
    </source>
</reference>
<dbReference type="CDD" id="cd04301">
    <property type="entry name" value="NAT_SF"/>
    <property type="match status" value="1"/>
</dbReference>
<reference evidence="3 4" key="1">
    <citation type="submission" date="2019-03" db="EMBL/GenBank/DDBJ databases">
        <authorList>
            <person name="Gaulin E."/>
            <person name="Dumas B."/>
        </authorList>
    </citation>
    <scope>NUCLEOTIDE SEQUENCE [LARGE SCALE GENOMIC DNA]</scope>
    <source>
        <strain evidence="3">CBS 568.67</strain>
    </source>
</reference>
<dbReference type="OrthoDB" id="329272at2759"/>
<dbReference type="Proteomes" id="UP000332933">
    <property type="component" value="Unassembled WGS sequence"/>
</dbReference>
<feature type="domain" description="N-acetyltransferase" evidence="1">
    <location>
        <begin position="30"/>
        <end position="177"/>
    </location>
</feature>
<dbReference type="AlphaFoldDB" id="A0A485KEA2"/>
<sequence>MNRQPSRQNPIDRAVSTSMTASTPLRWTSHVLDELSPVQVYKILQLRCEVFIVGQNSVVLEVDGRDLEPGCTHVMGWNDAGELMAYARVFGPSGALDAPVVGRVVTHPKVRGQGAGKALMEAAIGVCDAKYPGKGCQLGAQAYLETFYGRLGFTRIADAAPYAHHGIDHLDMFRPST</sequence>
<organism evidence="3 4">
    <name type="scientific">Aphanomyces stellatus</name>
    <dbReference type="NCBI Taxonomy" id="120398"/>
    <lineage>
        <taxon>Eukaryota</taxon>
        <taxon>Sar</taxon>
        <taxon>Stramenopiles</taxon>
        <taxon>Oomycota</taxon>
        <taxon>Saprolegniomycetes</taxon>
        <taxon>Saprolegniales</taxon>
        <taxon>Verrucalvaceae</taxon>
        <taxon>Aphanomyces</taxon>
    </lineage>
</organism>
<name>A0A485KEA2_9STRA</name>
<keyword evidence="4" id="KW-1185">Reference proteome</keyword>
<dbReference type="GO" id="GO:0016747">
    <property type="term" value="F:acyltransferase activity, transferring groups other than amino-acyl groups"/>
    <property type="evidence" value="ECO:0007669"/>
    <property type="project" value="InterPro"/>
</dbReference>
<accession>A0A485KEA2</accession>
<dbReference type="EMBL" id="CAADRA010000435">
    <property type="protein sequence ID" value="VFT80107.1"/>
    <property type="molecule type" value="Genomic_DNA"/>
</dbReference>
<dbReference type="InterPro" id="IPR016181">
    <property type="entry name" value="Acyl_CoA_acyltransferase"/>
</dbReference>
<evidence type="ECO:0000313" key="2">
    <source>
        <dbReference type="EMBL" id="KAF0716281.1"/>
    </source>
</evidence>
<gene>
    <name evidence="3" type="primary">Aste57867_2924</name>
    <name evidence="2" type="ORF">As57867_002916</name>
    <name evidence="3" type="ORF">ASTE57867_2924</name>
</gene>